<sequence>MESDSLKIPDSTKHVLEARLDNRIASLTVGYAAREKDEIERGFAEFLRQNQKSVDEDLLDHRISQQMERLRESCRTNAINDDYLVEIVEDVGLALQQMANFTKEDLLKAFRENINHFNEEAARKKIPRASVNRLGEDLMRNNAEILMQTFHVLPKEIEATMSALQSYKLWQDLQPNWLRHLKKFFCLEFNWNRQSIDPKRLEDNIIERLGEDPSAAALWTPQKCLLFVDKLIATIKEIEQQLRQTRSDVDLQKPLNDALFNICRIYFEKLAATRKYTREEILAVFNNQISPASMPMICMALRNFPSSQASLWKTQVASPPGLKAGHRDPQ</sequence>
<keyword evidence="1" id="KW-1185">Reference proteome</keyword>
<organism evidence="1 2">
    <name type="scientific">Mesorhabditis belari</name>
    <dbReference type="NCBI Taxonomy" id="2138241"/>
    <lineage>
        <taxon>Eukaryota</taxon>
        <taxon>Metazoa</taxon>
        <taxon>Ecdysozoa</taxon>
        <taxon>Nematoda</taxon>
        <taxon>Chromadorea</taxon>
        <taxon>Rhabditida</taxon>
        <taxon>Rhabditina</taxon>
        <taxon>Rhabditomorpha</taxon>
        <taxon>Rhabditoidea</taxon>
        <taxon>Rhabditidae</taxon>
        <taxon>Mesorhabditinae</taxon>
        <taxon>Mesorhabditis</taxon>
    </lineage>
</organism>
<dbReference type="WBParaSite" id="MBELARI_LOCUS15281">
    <property type="protein sequence ID" value="MBELARI_LOCUS15281"/>
    <property type="gene ID" value="MBELARI_LOCUS15281"/>
</dbReference>
<protein>
    <submittedName>
        <fullName evidence="2">Uncharacterized protein</fullName>
    </submittedName>
</protein>
<evidence type="ECO:0000313" key="2">
    <source>
        <dbReference type="WBParaSite" id="MBELARI_LOCUS15281"/>
    </source>
</evidence>
<name>A0AAF3J4A6_9BILA</name>
<proteinExistence type="predicted"/>
<dbReference type="Proteomes" id="UP000887575">
    <property type="component" value="Unassembled WGS sequence"/>
</dbReference>
<accession>A0AAF3J4A6</accession>
<reference evidence="2" key="1">
    <citation type="submission" date="2024-02" db="UniProtKB">
        <authorList>
            <consortium name="WormBaseParasite"/>
        </authorList>
    </citation>
    <scope>IDENTIFICATION</scope>
</reference>
<evidence type="ECO:0000313" key="1">
    <source>
        <dbReference type="Proteomes" id="UP000887575"/>
    </source>
</evidence>
<dbReference type="AlphaFoldDB" id="A0AAF3J4A6"/>